<evidence type="ECO:0000313" key="2">
    <source>
        <dbReference type="EMBL" id="TYC96595.1"/>
    </source>
</evidence>
<comment type="caution">
    <text evidence="2">The sequence shown here is derived from an EMBL/GenBank/DDBJ whole genome shotgun (WGS) entry which is preliminary data.</text>
</comment>
<dbReference type="NCBIfam" id="NF042935">
    <property type="entry name" value="SCO6880_fam"/>
    <property type="match status" value="1"/>
</dbReference>
<dbReference type="RefSeq" id="WP_148601781.1">
    <property type="nucleotide sequence ID" value="NZ_VSLD01000011.1"/>
</dbReference>
<keyword evidence="1" id="KW-1133">Transmembrane helix</keyword>
<dbReference type="InterPro" id="IPR049978">
    <property type="entry name" value="SCO6880-like"/>
</dbReference>
<dbReference type="EMBL" id="VSLD01000011">
    <property type="protein sequence ID" value="TYC96595.1"/>
    <property type="molecule type" value="Genomic_DNA"/>
</dbReference>
<keyword evidence="1" id="KW-0812">Transmembrane</keyword>
<sequence length="501" mass="53739">MSSTVEQDKFGNWLQPASPGLFGLSLGALVVSGVGLMLVLLSVLRGAFGLGAVMLAITATVVVLGLIKFGGFTVMERVTNRASLRGRHKRGETFYVTGALSTLPREHSHRLPGALMNVDTLSGVDGLGREYTLLHHKSVKQITAVFGCTPDGAAMQEQATINNQVSHFGAWISSLSVEAALSGATIVVDSASESSAGVCQAAREDVAPNAPAFAKQVLDEAVGTLPARTSVLNVYASLVWDAPALGATAGDLSPAVAEIAARLPSHSQMLASAGAGAPRPLVEKDLAEVAQLAYQPWRDQELALDSLTGMGMVRSWDQAGPEFFDDSQGRVVFHDGVASMTLMMTVPPESQITARSFDRLFGPNPKFLRKRVAIMYRPIDPGTAARTVNRLVRTADWKISTSRGRPTSFDKKVKAVAEKTEEELSQGARLSMFSLMVTVTFEANETAHRDAVNQVKSLMSQLLMPYRFVEHAGSAAFHTTLPFGVLPWKYSNKPLWLEGVM</sequence>
<organism evidence="2 3">
    <name type="scientific">Arthrobacter echini</name>
    <dbReference type="NCBI Taxonomy" id="1529066"/>
    <lineage>
        <taxon>Bacteria</taxon>
        <taxon>Bacillati</taxon>
        <taxon>Actinomycetota</taxon>
        <taxon>Actinomycetes</taxon>
        <taxon>Micrococcales</taxon>
        <taxon>Micrococcaceae</taxon>
        <taxon>Arthrobacter</taxon>
    </lineage>
</organism>
<dbReference type="OrthoDB" id="4505949at2"/>
<dbReference type="Proteomes" id="UP000323410">
    <property type="component" value="Unassembled WGS sequence"/>
</dbReference>
<evidence type="ECO:0000256" key="1">
    <source>
        <dbReference type="SAM" id="Phobius"/>
    </source>
</evidence>
<keyword evidence="1" id="KW-0472">Membrane</keyword>
<accession>A0A5D0XJ62</accession>
<reference evidence="2 3" key="1">
    <citation type="submission" date="2019-08" db="EMBL/GenBank/DDBJ databases">
        <title>Genone of Arthrobacter echini P9.</title>
        <authorList>
            <person name="Bowman J.P."/>
        </authorList>
    </citation>
    <scope>NUCLEOTIDE SEQUENCE [LARGE SCALE GENOMIC DNA]</scope>
    <source>
        <strain evidence="2 3">P9</strain>
    </source>
</reference>
<protein>
    <recommendedName>
        <fullName evidence="4">PrgI family protein</fullName>
    </recommendedName>
</protein>
<evidence type="ECO:0008006" key="4">
    <source>
        <dbReference type="Google" id="ProtNLM"/>
    </source>
</evidence>
<proteinExistence type="predicted"/>
<keyword evidence="3" id="KW-1185">Reference proteome</keyword>
<feature type="transmembrane region" description="Helical" evidence="1">
    <location>
        <begin position="47"/>
        <end position="67"/>
    </location>
</feature>
<gene>
    <name evidence="2" type="ORF">FQ377_13790</name>
</gene>
<feature type="transmembrane region" description="Helical" evidence="1">
    <location>
        <begin position="21"/>
        <end position="41"/>
    </location>
</feature>
<dbReference type="AlphaFoldDB" id="A0A5D0XJ62"/>
<evidence type="ECO:0000313" key="3">
    <source>
        <dbReference type="Proteomes" id="UP000323410"/>
    </source>
</evidence>
<name>A0A5D0XJ62_9MICC</name>